<comment type="caution">
    <text evidence="4">The sequence shown here is derived from an EMBL/GenBank/DDBJ whole genome shotgun (WGS) entry which is preliminary data.</text>
</comment>
<feature type="signal peptide" evidence="3">
    <location>
        <begin position="1"/>
        <end position="25"/>
    </location>
</feature>
<gene>
    <name evidence="4" type="ORF">BDN71DRAFT_1449722</name>
</gene>
<feature type="compositionally biased region" description="Basic and acidic residues" evidence="1">
    <location>
        <begin position="153"/>
        <end position="162"/>
    </location>
</feature>
<feature type="region of interest" description="Disordered" evidence="1">
    <location>
        <begin position="122"/>
        <end position="162"/>
    </location>
</feature>
<dbReference type="AlphaFoldDB" id="A0A9P5ZY35"/>
<accession>A0A9P5ZY35</accession>
<dbReference type="Proteomes" id="UP000807025">
    <property type="component" value="Unassembled WGS sequence"/>
</dbReference>
<keyword evidence="3" id="KW-0732">Signal</keyword>
<organism evidence="4 5">
    <name type="scientific">Pleurotus eryngii</name>
    <name type="common">Boletus of the steppes</name>
    <dbReference type="NCBI Taxonomy" id="5323"/>
    <lineage>
        <taxon>Eukaryota</taxon>
        <taxon>Fungi</taxon>
        <taxon>Dikarya</taxon>
        <taxon>Basidiomycota</taxon>
        <taxon>Agaricomycotina</taxon>
        <taxon>Agaricomycetes</taxon>
        <taxon>Agaricomycetidae</taxon>
        <taxon>Agaricales</taxon>
        <taxon>Pleurotineae</taxon>
        <taxon>Pleurotaceae</taxon>
        <taxon>Pleurotus</taxon>
    </lineage>
</organism>
<evidence type="ECO:0000256" key="1">
    <source>
        <dbReference type="SAM" id="MobiDB-lite"/>
    </source>
</evidence>
<dbReference type="OrthoDB" id="3040805at2759"/>
<keyword evidence="2" id="KW-0812">Transmembrane</keyword>
<evidence type="ECO:0000256" key="2">
    <source>
        <dbReference type="SAM" id="Phobius"/>
    </source>
</evidence>
<feature type="compositionally biased region" description="Pro residues" evidence="1">
    <location>
        <begin position="76"/>
        <end position="92"/>
    </location>
</feature>
<evidence type="ECO:0000256" key="3">
    <source>
        <dbReference type="SAM" id="SignalP"/>
    </source>
</evidence>
<feature type="region of interest" description="Disordered" evidence="1">
    <location>
        <begin position="71"/>
        <end position="97"/>
    </location>
</feature>
<keyword evidence="2" id="KW-0472">Membrane</keyword>
<evidence type="ECO:0000313" key="5">
    <source>
        <dbReference type="Proteomes" id="UP000807025"/>
    </source>
</evidence>
<proteinExistence type="predicted"/>
<sequence>MSRQDLPIRLFLALVVSQNTLQAAAQTVGSDERSGSRLSTQAGSGILLAILGLCFIIGLGMCLAIGRKRRQRLASPSPPVYVSPEWGGPPRPRAMLPSRLSARHGGVEDGVGSRYWHQGFRSPSMPAATPLPPPPYGHPLITPPPPPAYTKDGYSKYDDARV</sequence>
<reference evidence="4" key="1">
    <citation type="submission" date="2020-11" db="EMBL/GenBank/DDBJ databases">
        <authorList>
            <consortium name="DOE Joint Genome Institute"/>
            <person name="Ahrendt S."/>
            <person name="Riley R."/>
            <person name="Andreopoulos W."/>
            <person name="Labutti K."/>
            <person name="Pangilinan J."/>
            <person name="Ruiz-Duenas F.J."/>
            <person name="Barrasa J.M."/>
            <person name="Sanchez-Garcia M."/>
            <person name="Camarero S."/>
            <person name="Miyauchi S."/>
            <person name="Serrano A."/>
            <person name="Linde D."/>
            <person name="Babiker R."/>
            <person name="Drula E."/>
            <person name="Ayuso-Fernandez I."/>
            <person name="Pacheco R."/>
            <person name="Padilla G."/>
            <person name="Ferreira P."/>
            <person name="Barriuso J."/>
            <person name="Kellner H."/>
            <person name="Castanera R."/>
            <person name="Alfaro M."/>
            <person name="Ramirez L."/>
            <person name="Pisabarro A.G."/>
            <person name="Kuo A."/>
            <person name="Tritt A."/>
            <person name="Lipzen A."/>
            <person name="He G."/>
            <person name="Yan M."/>
            <person name="Ng V."/>
            <person name="Cullen D."/>
            <person name="Martin F."/>
            <person name="Rosso M.-N."/>
            <person name="Henrissat B."/>
            <person name="Hibbett D."/>
            <person name="Martinez A.T."/>
            <person name="Grigoriev I.V."/>
        </authorList>
    </citation>
    <scope>NUCLEOTIDE SEQUENCE</scope>
    <source>
        <strain evidence="4">ATCC 90797</strain>
    </source>
</reference>
<feature type="chain" id="PRO_5040494214" evidence="3">
    <location>
        <begin position="26"/>
        <end position="162"/>
    </location>
</feature>
<evidence type="ECO:0000313" key="4">
    <source>
        <dbReference type="EMBL" id="KAF9493846.1"/>
    </source>
</evidence>
<feature type="transmembrane region" description="Helical" evidence="2">
    <location>
        <begin position="41"/>
        <end position="65"/>
    </location>
</feature>
<feature type="compositionally biased region" description="Pro residues" evidence="1">
    <location>
        <begin position="129"/>
        <end position="148"/>
    </location>
</feature>
<name>A0A9P5ZY35_PLEER</name>
<protein>
    <submittedName>
        <fullName evidence="4">Uncharacterized protein</fullName>
    </submittedName>
</protein>
<dbReference type="EMBL" id="MU154580">
    <property type="protein sequence ID" value="KAF9493846.1"/>
    <property type="molecule type" value="Genomic_DNA"/>
</dbReference>
<keyword evidence="2" id="KW-1133">Transmembrane helix</keyword>
<keyword evidence="5" id="KW-1185">Reference proteome</keyword>